<evidence type="ECO:0000256" key="1">
    <source>
        <dbReference type="SAM" id="MobiDB-lite"/>
    </source>
</evidence>
<gene>
    <name evidence="2" type="ORF">VXC91_35535</name>
</gene>
<proteinExistence type="predicted"/>
<dbReference type="EMBL" id="JAYWVC010000203">
    <property type="protein sequence ID" value="MED7827092.1"/>
    <property type="molecule type" value="Genomic_DNA"/>
</dbReference>
<comment type="caution">
    <text evidence="2">The sequence shown here is derived from an EMBL/GenBank/DDBJ whole genome shotgun (WGS) entry which is preliminary data.</text>
</comment>
<dbReference type="RefSeq" id="WP_345126545.1">
    <property type="nucleotide sequence ID" value="NZ_BAAAYZ010000141.1"/>
</dbReference>
<reference evidence="2" key="1">
    <citation type="submission" date="2024-01" db="EMBL/GenBank/DDBJ databases">
        <title>First draft genome sequence data of TA4-1, the type strain of Gram-positive actinobacterium Streptomyces chiangmaiensis.</title>
        <authorList>
            <person name="Yasawong M."/>
            <person name="Nantapong N."/>
        </authorList>
    </citation>
    <scope>NUCLEOTIDE SEQUENCE</scope>
    <source>
        <strain evidence="2">TA4-1</strain>
    </source>
</reference>
<feature type="region of interest" description="Disordered" evidence="1">
    <location>
        <begin position="1"/>
        <end position="24"/>
    </location>
</feature>
<keyword evidence="3" id="KW-1185">Reference proteome</keyword>
<protein>
    <submittedName>
        <fullName evidence="2">Uncharacterized protein</fullName>
    </submittedName>
</protein>
<name>A0ABU7FTE5_9ACTN</name>
<evidence type="ECO:0000313" key="3">
    <source>
        <dbReference type="Proteomes" id="UP001333996"/>
    </source>
</evidence>
<dbReference type="Proteomes" id="UP001333996">
    <property type="component" value="Unassembled WGS sequence"/>
</dbReference>
<sequence length="62" mass="6559">MPARGHNEDNLAAPKSGGKLNSDPRKTLIRCDTCRRVYGPTDWAQLGAAAGLITLPLILTAA</sequence>
<organism evidence="2 3">
    <name type="scientific">Streptomyces chiangmaiensis</name>
    <dbReference type="NCBI Taxonomy" id="766497"/>
    <lineage>
        <taxon>Bacteria</taxon>
        <taxon>Bacillati</taxon>
        <taxon>Actinomycetota</taxon>
        <taxon>Actinomycetes</taxon>
        <taxon>Kitasatosporales</taxon>
        <taxon>Streptomycetaceae</taxon>
        <taxon>Streptomyces</taxon>
    </lineage>
</organism>
<evidence type="ECO:0000313" key="2">
    <source>
        <dbReference type="EMBL" id="MED7827092.1"/>
    </source>
</evidence>
<accession>A0ABU7FTE5</accession>